<keyword evidence="3" id="KW-1185">Reference proteome</keyword>
<gene>
    <name evidence="2" type="ORF">FOF46_18505</name>
</gene>
<reference evidence="2 3" key="1">
    <citation type="submission" date="2019-07" db="EMBL/GenBank/DDBJ databases">
        <title>The draft genome sequence of Aquimarina algiphila M91.</title>
        <authorList>
            <person name="Meng X."/>
        </authorList>
    </citation>
    <scope>NUCLEOTIDE SEQUENCE [LARGE SCALE GENOMIC DNA]</scope>
    <source>
        <strain evidence="2 3">M91</strain>
    </source>
</reference>
<protein>
    <submittedName>
        <fullName evidence="2">Uncharacterized protein</fullName>
    </submittedName>
</protein>
<dbReference type="RefSeq" id="WP_143917485.1">
    <property type="nucleotide sequence ID" value="NZ_CANMIK010000048.1"/>
</dbReference>
<feature type="region of interest" description="Disordered" evidence="1">
    <location>
        <begin position="33"/>
        <end position="70"/>
    </location>
</feature>
<evidence type="ECO:0000256" key="1">
    <source>
        <dbReference type="SAM" id="MobiDB-lite"/>
    </source>
</evidence>
<feature type="compositionally biased region" description="Polar residues" evidence="1">
    <location>
        <begin position="42"/>
        <end position="51"/>
    </location>
</feature>
<comment type="caution">
    <text evidence="2">The sequence shown here is derived from an EMBL/GenBank/DDBJ whole genome shotgun (WGS) entry which is preliminary data.</text>
</comment>
<dbReference type="Proteomes" id="UP000318833">
    <property type="component" value="Unassembled WGS sequence"/>
</dbReference>
<evidence type="ECO:0000313" key="2">
    <source>
        <dbReference type="EMBL" id="TSE06698.1"/>
    </source>
</evidence>
<dbReference type="PROSITE" id="PS00018">
    <property type="entry name" value="EF_HAND_1"/>
    <property type="match status" value="1"/>
</dbReference>
<name>A0A554VH07_9FLAO</name>
<dbReference type="InterPro" id="IPR018247">
    <property type="entry name" value="EF_Hand_1_Ca_BS"/>
</dbReference>
<proteinExistence type="predicted"/>
<feature type="compositionally biased region" description="Polar residues" evidence="1">
    <location>
        <begin position="59"/>
        <end position="70"/>
    </location>
</feature>
<organism evidence="2 3">
    <name type="scientific">Aquimarina algiphila</name>
    <dbReference type="NCBI Taxonomy" id="2047982"/>
    <lineage>
        <taxon>Bacteria</taxon>
        <taxon>Pseudomonadati</taxon>
        <taxon>Bacteroidota</taxon>
        <taxon>Flavobacteriia</taxon>
        <taxon>Flavobacteriales</taxon>
        <taxon>Flavobacteriaceae</taxon>
        <taxon>Aquimarina</taxon>
    </lineage>
</organism>
<dbReference type="OrthoDB" id="9814627at2"/>
<sequence length="1899" mass="211240">MKKSILFLQKKLKALVIRLRSSSFGFSVSGFGHRSSDPGLPTSDSRPQTSVFGHRSSDTGHQTSDSRPRTSMSHRAIALFFTLTFLQTLIPYNQLWANNNGPNAPEAASFEPVDATDMVNLLTGDFSYVLPLLNVPSPEGGYPIALSYHAGIAMDQEASWVGLGWNLNPGAINRTVNGFPDDYRMEGIEEFFYDRGGVESTSSLNINYSSPIGVVSVGLGFSWGTNKSLGGNVNLGLGVAGLGGNLNIENRGTSVGLGYVSGGMSFGLSATNSGNARTNSSYAADNSTGISIGSNSGVGLSPESAKNNNLGLNFNLSNSGVGIVGSNGSYSKTTNAGTNSSVGIENSISSDDYTVYTSGNNANIGIASPIGVFSVGFGKQKIKWDLNKNEIDYVNGPLYFHKPLENVYRVRCGFSDSTLSYDIKEYPPVFSQQEAQNLLLFAEQDFCAGKNNPEINQRCSCEIVEGVKYFMDVNEFPLDNYHYTDLNKNNIVLPNIDGYNVQAQGISGNLDLRYYENGSLFSLEKDHPLYRRYDIIDGVSQVSGDTRFTFESAPSFYFKNEFASYLGTPKASFNFNTTNTDLLSFHQSSEANGLGRRMTGNYVTHYTNEELKNNINIALQKGYMYPRNQYQISQHQDEAIAAFTVVSTDGKRYHYSLPVYNYVTATRTTGTVKNKEEKDAYFEKLQETPYATHWLLTAVTGPDYIDMNSNGKVDNSDYGYWVEFDYGKWSEAYAWKVPYGKDYIESDDEEGVKTRIEGYKDVYYLDQIKTRTHTAVFSKSLRYDAVGHEFKYNSVDWNNAASAFTERFKIPSQQLLKLDRIILLKNADAITLSKGNENEGSVVSTMFPSPNSVMKSHSYNLWGNVFNTSDISNEVLDKAVKVIDLDYRNSVTSLVQGTPNTVLNGRLTLNDVSFKGKRNKGCIPPYRFDYYNQTTFDLENKNDWGYVDTVPWDWSLKSITTPEGGTIDVTYESDDFHQPALQLGRLFSRELNFSFLTVPSAGNNPIDSPKEKIRIQVGIDSNDSMAEGLRLSDYFDPSRKMFVDMWFSGVRNYPGQGYSRFTIDINEQYADIVEWNPANNYMIIEVLASSPYRNEDFRTAVNPVSAINANGGYGENEKKPRYEMVWRADGDGNAYSLVFKVIGNKDIFDQKEGDIRVKKLSVGDGLVNYETQYFYNQEGYNQDPENSSYRSSGIVSFIPNDNNVPIPYASELPAPKVTYEKVSVVNSDNNNRQIGKSEYTFNVLKGKDADAIRFGDLYEIVVEEREQENAFIDGAYGYNILALSNLRETTIHDNLSAIGQLKELKIYNEVDQLISISQSEYFDKNNRPNNQGIEQVSFQSYRETINIDNYFERNNRIWTNYDFNWLIGGSTKITYAPALKRQVNVTNNIKEEVSYDNFDPVSGKVIETSRVLSDQTEIKSVVIPAYKQYSQMGSKVDDLANKNMLAQTTGSLTQIKVGSVWKTVGAGIETWNKDWTYHNQDGTTHTPTSDAEKIWRKHESYIWKGDIDADGAYVGYTGEFDGFQWNGTQTNPKWMKTSTTNLYDHYSMPLESSDINGNSVATKMGDDDTKVIAVANAKYTEMFYSGAEYTVAGSATDFDGEVKTSGSAIEVADAHTGTHIVRVNGGAGFEVTLPADPDRVGEKSKFKMSVWVRKGQESNVSMRVQGTNTPFNTNESVTAGNWTLLNGYIDIPTSQTIVSVQSSGATDMDDFRLHPVSSNMTSYVYNEWDELSYILGANNLATQYEYDDTGRLIRTLSETVDATGIVGGLKPTQETEYHYKNIGCTTDGNEIEPPLNLSLGIQINGLTATITAQPYNGSGNYSYRWAVGNPGESNSNLMFGPWGNSTTINVVDELCNRVYFIAEVRDNVTNQNKSIQTFYLGYCNTGGGEGGDGNTGIQY</sequence>
<accession>A0A554VH07</accession>
<dbReference type="EMBL" id="VLNR01000042">
    <property type="protein sequence ID" value="TSE06698.1"/>
    <property type="molecule type" value="Genomic_DNA"/>
</dbReference>
<evidence type="ECO:0000313" key="3">
    <source>
        <dbReference type="Proteomes" id="UP000318833"/>
    </source>
</evidence>